<evidence type="ECO:0000313" key="2">
    <source>
        <dbReference type="Proteomes" id="UP000275846"/>
    </source>
</evidence>
<reference evidence="1 2" key="1">
    <citation type="submission" date="2018-11" db="EMBL/GenBank/DDBJ databases">
        <authorList>
            <consortium name="Pathogen Informatics"/>
        </authorList>
    </citation>
    <scope>NUCLEOTIDE SEQUENCE [LARGE SCALE GENOMIC DNA]</scope>
    <source>
        <strain evidence="1 2">NST_G2</strain>
    </source>
</reference>
<keyword evidence="2" id="KW-1185">Reference proteome</keyword>
<name>A0A3P7D383_SCHSO</name>
<sequence length="64" mass="7799">MNRRSIVPKNLPNMKLICLFGRLKYPFNPTNSLSKWKSIQRSLRRRLRRLLQLKLAFWLDIFPD</sequence>
<gene>
    <name evidence="1" type="ORF">SSLN_LOCUS14720</name>
</gene>
<dbReference type="EMBL" id="UYSU01039246">
    <property type="protein sequence ID" value="VDM01106.1"/>
    <property type="molecule type" value="Genomic_DNA"/>
</dbReference>
<accession>A0A3P7D383</accession>
<dbReference type="Proteomes" id="UP000275846">
    <property type="component" value="Unassembled WGS sequence"/>
</dbReference>
<protein>
    <submittedName>
        <fullName evidence="1">Uncharacterized protein</fullName>
    </submittedName>
</protein>
<evidence type="ECO:0000313" key="1">
    <source>
        <dbReference type="EMBL" id="VDM01106.1"/>
    </source>
</evidence>
<dbReference type="AlphaFoldDB" id="A0A3P7D383"/>
<proteinExistence type="predicted"/>
<organism evidence="1 2">
    <name type="scientific">Schistocephalus solidus</name>
    <name type="common">Tapeworm</name>
    <dbReference type="NCBI Taxonomy" id="70667"/>
    <lineage>
        <taxon>Eukaryota</taxon>
        <taxon>Metazoa</taxon>
        <taxon>Spiralia</taxon>
        <taxon>Lophotrochozoa</taxon>
        <taxon>Platyhelminthes</taxon>
        <taxon>Cestoda</taxon>
        <taxon>Eucestoda</taxon>
        <taxon>Diphyllobothriidea</taxon>
        <taxon>Diphyllobothriidae</taxon>
        <taxon>Schistocephalus</taxon>
    </lineage>
</organism>